<dbReference type="InterPro" id="IPR050269">
    <property type="entry name" value="ComplexI_Subunit6"/>
</dbReference>
<dbReference type="PANTHER" id="PTHR11435:SF1">
    <property type="entry name" value="NADH-UBIQUINONE OXIDOREDUCTASE CHAIN 6"/>
    <property type="match status" value="1"/>
</dbReference>
<feature type="transmembrane region" description="Helical" evidence="16">
    <location>
        <begin position="48"/>
        <end position="69"/>
    </location>
</feature>
<evidence type="ECO:0000256" key="8">
    <source>
        <dbReference type="ARBA" id="ARBA00022967"/>
    </source>
</evidence>
<evidence type="ECO:0000256" key="6">
    <source>
        <dbReference type="ARBA" id="ARBA00022660"/>
    </source>
</evidence>
<evidence type="ECO:0000256" key="12">
    <source>
        <dbReference type="ARBA" id="ARBA00023128"/>
    </source>
</evidence>
<keyword evidence="7 16" id="KW-0812">Transmembrane</keyword>
<reference evidence="17" key="1">
    <citation type="journal article" date="2018" name="Hydrobiologia">
        <title>The first complete mitochondrial genome of Limnadia lenticularis (Branchiopoda, Spinicaudata), with new insights on its phylogeography and on the taxonomy of the genus.</title>
        <authorList>
            <person name="Bellec L."/>
            <person name="Debruyne R."/>
            <person name="Utge J."/>
            <person name="Rabet N."/>
        </authorList>
    </citation>
    <scope>NUCLEOTIDE SEQUENCE</scope>
</reference>
<dbReference type="CTD" id="4541"/>
<comment type="subcellular location">
    <subcellularLocation>
        <location evidence="1">Mitochondrion membrane</location>
        <topology evidence="1">Multi-pass membrane protein</topology>
    </subcellularLocation>
</comment>
<gene>
    <name evidence="17" type="primary">ND6</name>
</gene>
<evidence type="ECO:0000256" key="3">
    <source>
        <dbReference type="ARBA" id="ARBA00012944"/>
    </source>
</evidence>
<evidence type="ECO:0000256" key="16">
    <source>
        <dbReference type="SAM" id="Phobius"/>
    </source>
</evidence>
<dbReference type="AlphaFoldDB" id="A0A3G1RRW5"/>
<keyword evidence="5" id="KW-0813">Transport</keyword>
<evidence type="ECO:0000256" key="7">
    <source>
        <dbReference type="ARBA" id="ARBA00022692"/>
    </source>
</evidence>
<evidence type="ECO:0000256" key="13">
    <source>
        <dbReference type="ARBA" id="ARBA00023136"/>
    </source>
</evidence>
<organism evidence="17">
    <name type="scientific">Limnadia lenticularis</name>
    <dbReference type="NCBI Taxonomy" id="84336"/>
    <lineage>
        <taxon>Eukaryota</taxon>
        <taxon>Metazoa</taxon>
        <taxon>Ecdysozoa</taxon>
        <taxon>Arthropoda</taxon>
        <taxon>Crustacea</taxon>
        <taxon>Branchiopoda</taxon>
        <taxon>Diplostraca</taxon>
        <taxon>Spinicaudata</taxon>
        <taxon>Limnadiidae</taxon>
        <taxon>Limnadia</taxon>
    </lineage>
</organism>
<evidence type="ECO:0000256" key="15">
    <source>
        <dbReference type="ARBA" id="ARBA00049551"/>
    </source>
</evidence>
<evidence type="ECO:0000256" key="2">
    <source>
        <dbReference type="ARBA" id="ARBA00005698"/>
    </source>
</evidence>
<dbReference type="EMBL" id="MH618637">
    <property type="protein sequence ID" value="AXH81658.1"/>
    <property type="molecule type" value="Genomic_DNA"/>
</dbReference>
<keyword evidence="6" id="KW-0679">Respiratory chain</keyword>
<dbReference type="GeneID" id="38088884"/>
<name>A0A3G1RRW5_9CRUS</name>
<dbReference type="RefSeq" id="YP_009515325.1">
    <property type="nucleotide sequence ID" value="NC_039394.1"/>
</dbReference>
<comment type="similarity">
    <text evidence="2">Belongs to the complex I subunit 6 family.</text>
</comment>
<evidence type="ECO:0000256" key="10">
    <source>
        <dbReference type="ARBA" id="ARBA00022989"/>
    </source>
</evidence>
<keyword evidence="13 16" id="KW-0472">Membrane</keyword>
<evidence type="ECO:0000313" key="17">
    <source>
        <dbReference type="EMBL" id="AXH81658.1"/>
    </source>
</evidence>
<evidence type="ECO:0000256" key="14">
    <source>
        <dbReference type="ARBA" id="ARBA00031019"/>
    </source>
</evidence>
<accession>A0A3G1RRW5</accession>
<dbReference type="GO" id="GO:0008137">
    <property type="term" value="F:NADH dehydrogenase (ubiquinone) activity"/>
    <property type="evidence" value="ECO:0007669"/>
    <property type="project" value="UniProtKB-EC"/>
</dbReference>
<comment type="catalytic activity">
    <reaction evidence="15">
        <text>a ubiquinone + NADH + 5 H(+)(in) = a ubiquinol + NAD(+) + 4 H(+)(out)</text>
        <dbReference type="Rhea" id="RHEA:29091"/>
        <dbReference type="Rhea" id="RHEA-COMP:9565"/>
        <dbReference type="Rhea" id="RHEA-COMP:9566"/>
        <dbReference type="ChEBI" id="CHEBI:15378"/>
        <dbReference type="ChEBI" id="CHEBI:16389"/>
        <dbReference type="ChEBI" id="CHEBI:17976"/>
        <dbReference type="ChEBI" id="CHEBI:57540"/>
        <dbReference type="ChEBI" id="CHEBI:57945"/>
        <dbReference type="EC" id="7.1.1.2"/>
    </reaction>
</comment>
<evidence type="ECO:0000256" key="11">
    <source>
        <dbReference type="ARBA" id="ARBA00023027"/>
    </source>
</evidence>
<evidence type="ECO:0000256" key="4">
    <source>
        <dbReference type="ARBA" id="ARBA00021095"/>
    </source>
</evidence>
<protein>
    <recommendedName>
        <fullName evidence="4">NADH-ubiquinone oxidoreductase chain 6</fullName>
        <ecNumber evidence="3">7.1.1.2</ecNumber>
    </recommendedName>
    <alternativeName>
        <fullName evidence="14">NADH dehydrogenase subunit 6</fullName>
    </alternativeName>
</protein>
<keyword evidence="12 17" id="KW-0496">Mitochondrion</keyword>
<feature type="transmembrane region" description="Helical" evidence="16">
    <location>
        <begin position="125"/>
        <end position="150"/>
    </location>
</feature>
<feature type="transmembrane region" description="Helical" evidence="16">
    <location>
        <begin position="81"/>
        <end position="105"/>
    </location>
</feature>
<sequence length="163" mass="18683">MMLSLFFIGFLVLIFTFIFLNHPLSMAVNLFFQTLILCLVLNTAGGSPWYSYILFLVFLGGLLVIFAYVSAFASNEKFNVSILNSGVVLISAFFFSFDCGGFKGWGYYERFFWVFQLLKNWVGNYFYTLCFGGVTLFLVMYLLLSLLIVVRLNRMAEGPLRSF</sequence>
<geneLocation type="mitochondrion" evidence="17"/>
<evidence type="ECO:0000256" key="1">
    <source>
        <dbReference type="ARBA" id="ARBA00004225"/>
    </source>
</evidence>
<dbReference type="GO" id="GO:0031966">
    <property type="term" value="C:mitochondrial membrane"/>
    <property type="evidence" value="ECO:0007669"/>
    <property type="project" value="UniProtKB-SubCell"/>
</dbReference>
<evidence type="ECO:0000256" key="9">
    <source>
        <dbReference type="ARBA" id="ARBA00022982"/>
    </source>
</evidence>
<keyword evidence="11" id="KW-0520">NAD</keyword>
<evidence type="ECO:0000256" key="5">
    <source>
        <dbReference type="ARBA" id="ARBA00022448"/>
    </source>
</evidence>
<keyword evidence="8" id="KW-1278">Translocase</keyword>
<keyword evidence="10 16" id="KW-1133">Transmembrane helix</keyword>
<proteinExistence type="inferred from homology"/>
<dbReference type="PANTHER" id="PTHR11435">
    <property type="entry name" value="NADH UBIQUINONE OXIDOREDUCTASE SUBUNIT ND6"/>
    <property type="match status" value="1"/>
</dbReference>
<dbReference type="EC" id="7.1.1.2" evidence="3"/>
<keyword evidence="9" id="KW-0249">Electron transport</keyword>